<feature type="compositionally biased region" description="Polar residues" evidence="1">
    <location>
        <begin position="150"/>
        <end position="166"/>
    </location>
</feature>
<dbReference type="AlphaFoldDB" id="A0AAJ6AJK6"/>
<dbReference type="Proteomes" id="UP001224674">
    <property type="component" value="Chromosome"/>
</dbReference>
<feature type="domain" description="DUF7426" evidence="2">
    <location>
        <begin position="17"/>
        <end position="165"/>
    </location>
</feature>
<protein>
    <recommendedName>
        <fullName evidence="2">DUF7426 domain-containing protein</fullName>
    </recommendedName>
</protein>
<feature type="compositionally biased region" description="Polar residues" evidence="1">
    <location>
        <begin position="190"/>
        <end position="201"/>
    </location>
</feature>
<keyword evidence="4" id="KW-1185">Reference proteome</keyword>
<dbReference type="InterPro" id="IPR055849">
    <property type="entry name" value="DUF7426"/>
</dbReference>
<dbReference type="EMBL" id="CP122566">
    <property type="protein sequence ID" value="WGH93877.1"/>
    <property type="molecule type" value="Genomic_DNA"/>
</dbReference>
<sequence>MSFEDFKAFNENITVRVPTRYGDLKKYTIPPLDAKTGIELRLFQSRVNEIVEISQRNEQKIKNTKDGETPDLEELPDYEFTDDNSPTPQKILGEKLHQQLLDDGVTAEAVQLMTDTAFWDFLAGREAAEAYWNSGGDPKVLARATPAGSMPSTTNTGEENTTQKRASTSGTKSRKKTTTGSTKKGQKRQSTTSKSSANGNS</sequence>
<reference evidence="3 4" key="1">
    <citation type="submission" date="2023-03" db="EMBL/GenBank/DDBJ databases">
        <title>Complete genome sequences of several Auritidibacter ignavus strains isolated from ear infections.</title>
        <authorList>
            <person name="Baehr T."/>
            <person name="Baumhoegger A.M."/>
        </authorList>
    </citation>
    <scope>NUCLEOTIDE SEQUENCE [LARGE SCALE GENOMIC DNA]</scope>
    <source>
        <strain evidence="3 4">BABAE-6</strain>
    </source>
</reference>
<evidence type="ECO:0000313" key="4">
    <source>
        <dbReference type="Proteomes" id="UP001224674"/>
    </source>
</evidence>
<proteinExistence type="predicted"/>
<accession>A0AAJ6AJK6</accession>
<dbReference type="Pfam" id="PF24201">
    <property type="entry name" value="DUF7426"/>
    <property type="match status" value="1"/>
</dbReference>
<evidence type="ECO:0000313" key="3">
    <source>
        <dbReference type="EMBL" id="WGH93877.1"/>
    </source>
</evidence>
<feature type="region of interest" description="Disordered" evidence="1">
    <location>
        <begin position="142"/>
        <end position="201"/>
    </location>
</feature>
<name>A0AAJ6AJK6_9MICC</name>
<gene>
    <name evidence="3" type="ORF">QDX21_03500</name>
</gene>
<organism evidence="3 4">
    <name type="scientific">Auritidibacter ignavus</name>
    <dbReference type="NCBI Taxonomy" id="678932"/>
    <lineage>
        <taxon>Bacteria</taxon>
        <taxon>Bacillati</taxon>
        <taxon>Actinomycetota</taxon>
        <taxon>Actinomycetes</taxon>
        <taxon>Micrococcales</taxon>
        <taxon>Micrococcaceae</taxon>
        <taxon>Auritidibacter</taxon>
    </lineage>
</organism>
<evidence type="ECO:0000256" key="1">
    <source>
        <dbReference type="SAM" id="MobiDB-lite"/>
    </source>
</evidence>
<dbReference type="RefSeq" id="WP_279675157.1">
    <property type="nucleotide sequence ID" value="NZ_CP122566.1"/>
</dbReference>
<evidence type="ECO:0000259" key="2">
    <source>
        <dbReference type="Pfam" id="PF24201"/>
    </source>
</evidence>